<keyword evidence="1" id="KW-0677">Repeat</keyword>
<reference evidence="4 5" key="3">
    <citation type="journal article" date="2013" name="Rice">
        <title>Improvement of the Oryza sativa Nipponbare reference genome using next generation sequence and optical map data.</title>
        <authorList>
            <person name="Kawahara Y."/>
            <person name="de la Bastide M."/>
            <person name="Hamilton J.P."/>
            <person name="Kanamori H."/>
            <person name="McCombie W.R."/>
            <person name="Ouyang S."/>
            <person name="Schwartz D.C."/>
            <person name="Tanaka T."/>
            <person name="Wu J."/>
            <person name="Zhou S."/>
            <person name="Childs K.L."/>
            <person name="Davidson R.M."/>
            <person name="Lin H."/>
            <person name="Quesada-Ocampo L."/>
            <person name="Vaillancourt B."/>
            <person name="Sakai H."/>
            <person name="Lee S.S."/>
            <person name="Kim J."/>
            <person name="Numa H."/>
            <person name="Itoh T."/>
            <person name="Buell C.R."/>
            <person name="Matsumoto T."/>
        </authorList>
    </citation>
    <scope>NUCLEOTIDE SEQUENCE [LARGE SCALE GENOMIC DNA]</scope>
    <source>
        <strain evidence="5">cv. Nipponbare</strain>
    </source>
</reference>
<dbReference type="EMBL" id="AP014961">
    <property type="protein sequence ID" value="BAS93277.1"/>
    <property type="molecule type" value="Genomic_DNA"/>
</dbReference>
<dbReference type="Gene3D" id="1.25.40.10">
    <property type="entry name" value="Tetratricopeptide repeat domain"/>
    <property type="match status" value="1"/>
</dbReference>
<reference evidence="4 5" key="2">
    <citation type="journal article" date="2013" name="Plant Cell Physiol.">
        <title>Rice Annotation Project Database (RAP-DB): an integrative and interactive database for rice genomics.</title>
        <authorList>
            <person name="Sakai H."/>
            <person name="Lee S.S."/>
            <person name="Tanaka T."/>
            <person name="Numa H."/>
            <person name="Kim J."/>
            <person name="Kawahara Y."/>
            <person name="Wakimoto H."/>
            <person name="Yang C.C."/>
            <person name="Iwamoto M."/>
            <person name="Abe T."/>
            <person name="Yamada Y."/>
            <person name="Muto A."/>
            <person name="Inokuchi H."/>
            <person name="Ikemura T."/>
            <person name="Matsumoto T."/>
            <person name="Sasaki T."/>
            <person name="Itoh T."/>
        </authorList>
    </citation>
    <scope>NUCLEOTIDE SEQUENCE [LARGE SCALE GENOMIC DNA]</scope>
    <source>
        <strain evidence="5">cv. Nipponbare</strain>
    </source>
</reference>
<dbReference type="PaxDb" id="39947-A0A0P0WKS0"/>
<feature type="repeat" description="PPR" evidence="3">
    <location>
        <begin position="1"/>
        <end position="27"/>
    </location>
</feature>
<reference evidence="5" key="1">
    <citation type="journal article" date="2005" name="Nature">
        <title>The map-based sequence of the rice genome.</title>
        <authorList>
            <consortium name="International rice genome sequencing project (IRGSP)"/>
            <person name="Matsumoto T."/>
            <person name="Wu J."/>
            <person name="Kanamori H."/>
            <person name="Katayose Y."/>
            <person name="Fujisawa M."/>
            <person name="Namiki N."/>
            <person name="Mizuno H."/>
            <person name="Yamamoto K."/>
            <person name="Antonio B.A."/>
            <person name="Baba T."/>
            <person name="Sakata K."/>
            <person name="Nagamura Y."/>
            <person name="Aoki H."/>
            <person name="Arikawa K."/>
            <person name="Arita K."/>
            <person name="Bito T."/>
            <person name="Chiden Y."/>
            <person name="Fujitsuka N."/>
            <person name="Fukunaka R."/>
            <person name="Hamada M."/>
            <person name="Harada C."/>
            <person name="Hayashi A."/>
            <person name="Hijishita S."/>
            <person name="Honda M."/>
            <person name="Hosokawa S."/>
            <person name="Ichikawa Y."/>
            <person name="Idonuma A."/>
            <person name="Iijima M."/>
            <person name="Ikeda M."/>
            <person name="Ikeno M."/>
            <person name="Ito K."/>
            <person name="Ito S."/>
            <person name="Ito T."/>
            <person name="Ito Y."/>
            <person name="Ito Y."/>
            <person name="Iwabuchi A."/>
            <person name="Kamiya K."/>
            <person name="Karasawa W."/>
            <person name="Kurita K."/>
            <person name="Katagiri S."/>
            <person name="Kikuta A."/>
            <person name="Kobayashi H."/>
            <person name="Kobayashi N."/>
            <person name="Machita K."/>
            <person name="Maehara T."/>
            <person name="Masukawa M."/>
            <person name="Mizubayashi T."/>
            <person name="Mukai Y."/>
            <person name="Nagasaki H."/>
            <person name="Nagata Y."/>
            <person name="Naito S."/>
            <person name="Nakashima M."/>
            <person name="Nakama Y."/>
            <person name="Nakamichi Y."/>
            <person name="Nakamura M."/>
            <person name="Meguro A."/>
            <person name="Negishi M."/>
            <person name="Ohta I."/>
            <person name="Ohta T."/>
            <person name="Okamoto M."/>
            <person name="Ono N."/>
            <person name="Saji S."/>
            <person name="Sakaguchi M."/>
            <person name="Sakai K."/>
            <person name="Shibata M."/>
            <person name="Shimokawa T."/>
            <person name="Song J."/>
            <person name="Takazaki Y."/>
            <person name="Terasawa K."/>
            <person name="Tsugane M."/>
            <person name="Tsuji K."/>
            <person name="Ueda S."/>
            <person name="Waki K."/>
            <person name="Yamagata H."/>
            <person name="Yamamoto M."/>
            <person name="Yamamoto S."/>
            <person name="Yamane H."/>
            <person name="Yoshiki S."/>
            <person name="Yoshihara R."/>
            <person name="Yukawa K."/>
            <person name="Zhong H."/>
            <person name="Yano M."/>
            <person name="Yuan Q."/>
            <person name="Ouyang S."/>
            <person name="Liu J."/>
            <person name="Jones K.M."/>
            <person name="Gansberger K."/>
            <person name="Moffat K."/>
            <person name="Hill J."/>
            <person name="Bera J."/>
            <person name="Fadrosh D."/>
            <person name="Jin S."/>
            <person name="Johri S."/>
            <person name="Kim M."/>
            <person name="Overton L."/>
            <person name="Reardon M."/>
            <person name="Tsitrin T."/>
            <person name="Vuong H."/>
            <person name="Weaver B."/>
            <person name="Ciecko A."/>
            <person name="Tallon L."/>
            <person name="Jackson J."/>
            <person name="Pai G."/>
            <person name="Aken S.V."/>
            <person name="Utterback T."/>
            <person name="Reidmuller S."/>
            <person name="Feldblyum T."/>
            <person name="Hsiao J."/>
            <person name="Zismann V."/>
            <person name="Iobst S."/>
            <person name="de Vazeille A.R."/>
            <person name="Buell C.R."/>
            <person name="Ying K."/>
            <person name="Li Y."/>
            <person name="Lu T."/>
            <person name="Huang Y."/>
            <person name="Zhao Q."/>
            <person name="Feng Q."/>
            <person name="Zhang L."/>
            <person name="Zhu J."/>
            <person name="Weng Q."/>
            <person name="Mu J."/>
            <person name="Lu Y."/>
            <person name="Fan D."/>
            <person name="Liu Y."/>
            <person name="Guan J."/>
            <person name="Zhang Y."/>
            <person name="Yu S."/>
            <person name="Liu X."/>
            <person name="Zhang Y."/>
            <person name="Hong G."/>
            <person name="Han B."/>
            <person name="Choisne N."/>
            <person name="Demange N."/>
            <person name="Orjeda G."/>
            <person name="Samain S."/>
            <person name="Cattolico L."/>
            <person name="Pelletier E."/>
            <person name="Couloux A."/>
            <person name="Segurens B."/>
            <person name="Wincker P."/>
            <person name="D'Hont A."/>
            <person name="Scarpelli C."/>
            <person name="Weissenbach J."/>
            <person name="Salanoubat M."/>
            <person name="Quetier F."/>
            <person name="Yu Y."/>
            <person name="Kim H.R."/>
            <person name="Rambo T."/>
            <person name="Currie J."/>
            <person name="Collura K."/>
            <person name="Luo M."/>
            <person name="Yang T."/>
            <person name="Ammiraju J.S.S."/>
            <person name="Engler F."/>
            <person name="Soderlund C."/>
            <person name="Wing R.A."/>
            <person name="Palmer L.E."/>
            <person name="de la Bastide M."/>
            <person name="Spiegel L."/>
            <person name="Nascimento L."/>
            <person name="Zutavern T."/>
            <person name="O'Shaughnessy A."/>
            <person name="Dike S."/>
            <person name="Dedhia N."/>
            <person name="Preston R."/>
            <person name="Balija V."/>
            <person name="McCombie W.R."/>
            <person name="Chow T."/>
            <person name="Chen H."/>
            <person name="Chung M."/>
            <person name="Chen C."/>
            <person name="Shaw J."/>
            <person name="Wu H."/>
            <person name="Hsiao K."/>
            <person name="Chao Y."/>
            <person name="Chu M."/>
            <person name="Cheng C."/>
            <person name="Hour A."/>
            <person name="Lee P."/>
            <person name="Lin S."/>
            <person name="Lin Y."/>
            <person name="Liou J."/>
            <person name="Liu S."/>
            <person name="Hsing Y."/>
            <person name="Raghuvanshi S."/>
            <person name="Mohanty A."/>
            <person name="Bharti A.K."/>
            <person name="Gaur A."/>
            <person name="Gupta V."/>
            <person name="Kumar D."/>
            <person name="Ravi V."/>
            <person name="Vij S."/>
            <person name="Kapur A."/>
            <person name="Khurana P."/>
            <person name="Khurana P."/>
            <person name="Khurana J.P."/>
            <person name="Tyagi A.K."/>
            <person name="Gaikwad K."/>
            <person name="Singh A."/>
            <person name="Dalal V."/>
            <person name="Srivastava S."/>
            <person name="Dixit A."/>
            <person name="Pal A.K."/>
            <person name="Ghazi I.A."/>
            <person name="Yadav M."/>
            <person name="Pandit A."/>
            <person name="Bhargava A."/>
            <person name="Sureshbabu K."/>
            <person name="Batra K."/>
            <person name="Sharma T.R."/>
            <person name="Mohapatra T."/>
            <person name="Singh N.K."/>
            <person name="Messing J."/>
            <person name="Nelson A.B."/>
            <person name="Fuks G."/>
            <person name="Kavchok S."/>
            <person name="Keizer G."/>
            <person name="Linton E."/>
            <person name="Llaca V."/>
            <person name="Song R."/>
            <person name="Tanyolac B."/>
            <person name="Young S."/>
            <person name="Ho-Il K."/>
            <person name="Hahn J.H."/>
            <person name="Sangsakoo G."/>
            <person name="Vanavichit A."/>
            <person name="de Mattos Luiz.A.T."/>
            <person name="Zimmer P.D."/>
            <person name="Malone G."/>
            <person name="Dellagostin O."/>
            <person name="de Oliveira A.C."/>
            <person name="Bevan M."/>
            <person name="Bancroft I."/>
            <person name="Minx P."/>
            <person name="Cordum H."/>
            <person name="Wilson R."/>
            <person name="Cheng Z."/>
            <person name="Jin W."/>
            <person name="Jiang J."/>
            <person name="Leong S.A."/>
            <person name="Iwama H."/>
            <person name="Gojobori T."/>
            <person name="Itoh T."/>
            <person name="Niimura Y."/>
            <person name="Fujii Y."/>
            <person name="Habara T."/>
            <person name="Sakai H."/>
            <person name="Sato Y."/>
            <person name="Wilson G."/>
            <person name="Kumar K."/>
            <person name="McCouch S."/>
            <person name="Juretic N."/>
            <person name="Hoen D."/>
            <person name="Wright S."/>
            <person name="Bruskiewich R."/>
            <person name="Bureau T."/>
            <person name="Miyao A."/>
            <person name="Hirochika H."/>
            <person name="Nishikawa T."/>
            <person name="Kadowaki K."/>
            <person name="Sugiura M."/>
            <person name="Burr B."/>
            <person name="Sasaki T."/>
        </authorList>
    </citation>
    <scope>NUCLEOTIDE SEQUENCE [LARGE SCALE GENOMIC DNA]</scope>
    <source>
        <strain evidence="5">cv. Nipponbare</strain>
    </source>
</reference>
<keyword evidence="2" id="KW-0809">Transit peptide</keyword>
<dbReference type="NCBIfam" id="TIGR00756">
    <property type="entry name" value="PPR"/>
    <property type="match status" value="2"/>
</dbReference>
<dbReference type="Pfam" id="PF13041">
    <property type="entry name" value="PPR_2"/>
    <property type="match status" value="1"/>
</dbReference>
<dbReference type="InterPro" id="IPR011990">
    <property type="entry name" value="TPR-like_helical_dom_sf"/>
</dbReference>
<evidence type="ECO:0000313" key="4">
    <source>
        <dbReference type="EMBL" id="BAS93277.1"/>
    </source>
</evidence>
<dbReference type="STRING" id="39947.A0A0P0WKS0"/>
<organism evidence="4 5">
    <name type="scientific">Oryza sativa subsp. japonica</name>
    <name type="common">Rice</name>
    <dbReference type="NCBI Taxonomy" id="39947"/>
    <lineage>
        <taxon>Eukaryota</taxon>
        <taxon>Viridiplantae</taxon>
        <taxon>Streptophyta</taxon>
        <taxon>Embryophyta</taxon>
        <taxon>Tracheophyta</taxon>
        <taxon>Spermatophyta</taxon>
        <taxon>Magnoliopsida</taxon>
        <taxon>Liliopsida</taxon>
        <taxon>Poales</taxon>
        <taxon>Poaceae</taxon>
        <taxon>BOP clade</taxon>
        <taxon>Oryzoideae</taxon>
        <taxon>Oryzeae</taxon>
        <taxon>Oryzinae</taxon>
        <taxon>Oryza</taxon>
        <taxon>Oryza sativa</taxon>
    </lineage>
</organism>
<dbReference type="InterPro" id="IPR002885">
    <property type="entry name" value="PPR_rpt"/>
</dbReference>
<feature type="repeat" description="PPR" evidence="3">
    <location>
        <begin position="28"/>
        <end position="62"/>
    </location>
</feature>
<name>A0A0P0WKS0_ORYSJ</name>
<gene>
    <name evidence="4" type="ordered locus">Os05g0308900</name>
    <name evidence="4" type="ORF">OSNPB_050308900</name>
</gene>
<evidence type="ECO:0000256" key="1">
    <source>
        <dbReference type="ARBA" id="ARBA00022737"/>
    </source>
</evidence>
<proteinExistence type="predicted"/>
<dbReference type="InterPro" id="IPR051222">
    <property type="entry name" value="PPR/CCM1_RNA-binding"/>
</dbReference>
<evidence type="ECO:0000313" key="5">
    <source>
        <dbReference type="Proteomes" id="UP000059680"/>
    </source>
</evidence>
<evidence type="ECO:0000256" key="3">
    <source>
        <dbReference type="PROSITE-ProRule" id="PRU00708"/>
    </source>
</evidence>
<dbReference type="AlphaFoldDB" id="A0A0P0WKS0"/>
<dbReference type="SMR" id="A0A0P0WKS0"/>
<evidence type="ECO:0000256" key="2">
    <source>
        <dbReference type="ARBA" id="ARBA00022946"/>
    </source>
</evidence>
<accession>A0A0P0WKS0</accession>
<dbReference type="PANTHER" id="PTHR47942:SF16">
    <property type="entry name" value="PENTATRICOPEPTIDE REPEAT DOMAIN CONTAINING PROTEIN-RELATED"/>
    <property type="match status" value="1"/>
</dbReference>
<protein>
    <submittedName>
        <fullName evidence="4">Os05g0308900 protein</fullName>
    </submittedName>
</protein>
<keyword evidence="5" id="KW-1185">Reference proteome</keyword>
<dbReference type="PANTHER" id="PTHR47942">
    <property type="entry name" value="TETRATRICOPEPTIDE REPEAT (TPR)-LIKE SUPERFAMILY PROTEIN-RELATED"/>
    <property type="match status" value="1"/>
</dbReference>
<sequence>MQCLCRKGTPDEAKETLDEMVVRGFRPTVATFSAVVGCLCKRDRITRAMEMFDTTRAVGCEPTIRTYNSLIGGSATSGGSRRHWTCSTSSRSCRSPAPVCCCRHQTRPPSVTAAPVKRLRGRKR</sequence>
<dbReference type="PROSITE" id="PS51375">
    <property type="entry name" value="PPR"/>
    <property type="match status" value="2"/>
</dbReference>
<dbReference type="InParanoid" id="A0A0P0WKS0"/>
<dbReference type="Proteomes" id="UP000059680">
    <property type="component" value="Chromosome 5"/>
</dbReference>